<dbReference type="AlphaFoldDB" id="A0A9X1XGX2"/>
<organism evidence="1 2">
    <name type="scientific">Fictibacillus marinisediminis</name>
    <dbReference type="NCBI Taxonomy" id="2878389"/>
    <lineage>
        <taxon>Bacteria</taxon>
        <taxon>Bacillati</taxon>
        <taxon>Bacillota</taxon>
        <taxon>Bacilli</taxon>
        <taxon>Bacillales</taxon>
        <taxon>Fictibacillaceae</taxon>
        <taxon>Fictibacillus</taxon>
    </lineage>
</organism>
<keyword evidence="1" id="KW-0223">Dioxygenase</keyword>
<dbReference type="SUPFAM" id="SSF51197">
    <property type="entry name" value="Clavaminate synthase-like"/>
    <property type="match status" value="1"/>
</dbReference>
<dbReference type="PANTHER" id="PTHR20883">
    <property type="entry name" value="PHYTANOYL-COA DIOXYGENASE DOMAIN CONTAINING 1"/>
    <property type="match status" value="1"/>
</dbReference>
<protein>
    <submittedName>
        <fullName evidence="1">Phytanoyl-CoA dioxygenase family protein</fullName>
    </submittedName>
</protein>
<dbReference type="EMBL" id="JAIWJX010000004">
    <property type="protein sequence ID" value="MCK6259478.1"/>
    <property type="molecule type" value="Genomic_DNA"/>
</dbReference>
<accession>A0A9X1XGX2</accession>
<dbReference type="RefSeq" id="WP_248254846.1">
    <property type="nucleotide sequence ID" value="NZ_JAIWJX010000004.1"/>
</dbReference>
<reference evidence="1" key="1">
    <citation type="submission" date="2021-09" db="EMBL/GenBank/DDBJ databases">
        <title>Genome analysis of Fictibacillus sp. KIGAM418 isolated from marine sediment.</title>
        <authorList>
            <person name="Seo M.-J."/>
            <person name="Cho E.-S."/>
            <person name="Hwang C.Y."/>
        </authorList>
    </citation>
    <scope>NUCLEOTIDE SEQUENCE</scope>
    <source>
        <strain evidence="1">KIGAM418</strain>
    </source>
</reference>
<gene>
    <name evidence="1" type="ORF">LCY76_23180</name>
</gene>
<name>A0A9X1XGX2_9BACL</name>
<dbReference type="Pfam" id="PF05721">
    <property type="entry name" value="PhyH"/>
    <property type="match status" value="1"/>
</dbReference>
<dbReference type="GO" id="GO:0016706">
    <property type="term" value="F:2-oxoglutarate-dependent dioxygenase activity"/>
    <property type="evidence" value="ECO:0007669"/>
    <property type="project" value="UniProtKB-ARBA"/>
</dbReference>
<keyword evidence="1" id="KW-0560">Oxidoreductase</keyword>
<dbReference type="InterPro" id="IPR008775">
    <property type="entry name" value="Phytyl_CoA_dOase-like"/>
</dbReference>
<comment type="caution">
    <text evidence="1">The sequence shown here is derived from an EMBL/GenBank/DDBJ whole genome shotgun (WGS) entry which is preliminary data.</text>
</comment>
<evidence type="ECO:0000313" key="1">
    <source>
        <dbReference type="EMBL" id="MCK6259478.1"/>
    </source>
</evidence>
<dbReference type="PANTHER" id="PTHR20883:SF48">
    <property type="entry name" value="ECTOINE DIOXYGENASE"/>
    <property type="match status" value="1"/>
</dbReference>
<dbReference type="Proteomes" id="UP001139011">
    <property type="component" value="Unassembled WGS sequence"/>
</dbReference>
<evidence type="ECO:0000313" key="2">
    <source>
        <dbReference type="Proteomes" id="UP001139011"/>
    </source>
</evidence>
<sequence length="275" mass="31665">MTEMNQQLKQRFDEKGYVVVKNVFDSNEIQSIIRAFEGEWLKLVQRGEILVRDTRPLESLYPRMRDYHRKNPTIMEHTLKGELFDLMKTIIGEEALVISTSYYFKSPTTRALPLHQDNYAFGVSPGTTYAAWISLDFTNEQNGGLQFVPGTQTSSLSFPDADPSNVKNYFSDTGQELAVEEGQIEYVETEPGDVVIFNGNIIHGSTENTTNYQFRRCLLTHYTGESVERLALNFNKLIDRNGQKVRRRLNKDTKITQKQKSVFSIKEAGYFDSWK</sequence>
<keyword evidence="2" id="KW-1185">Reference proteome</keyword>
<dbReference type="Gene3D" id="2.60.120.620">
    <property type="entry name" value="q2cbj1_9rhob like domain"/>
    <property type="match status" value="1"/>
</dbReference>
<dbReference type="GO" id="GO:0005506">
    <property type="term" value="F:iron ion binding"/>
    <property type="evidence" value="ECO:0007669"/>
    <property type="project" value="UniProtKB-ARBA"/>
</dbReference>
<proteinExistence type="predicted"/>